<dbReference type="SUPFAM" id="SSF56112">
    <property type="entry name" value="Protein kinase-like (PK-like)"/>
    <property type="match status" value="1"/>
</dbReference>
<dbReference type="AlphaFoldDB" id="A0A7R9MLB4"/>
<dbReference type="GO" id="GO:0034272">
    <property type="term" value="C:phosphatidylinositol 3-kinase complex, class III, type II"/>
    <property type="evidence" value="ECO:0007669"/>
    <property type="project" value="TreeGrafter"/>
</dbReference>
<dbReference type="PANTHER" id="PTHR17583:SF0">
    <property type="entry name" value="PHOSPHOINOSITIDE 3-KINASE REGULATORY SUBUNIT 4"/>
    <property type="match status" value="1"/>
</dbReference>
<dbReference type="PANTHER" id="PTHR17583">
    <property type="entry name" value="PHOSPHOINOSITIDE 3-KINASE REGULATORY SUBUNIT 4"/>
    <property type="match status" value="1"/>
</dbReference>
<dbReference type="GO" id="GO:0005770">
    <property type="term" value="C:late endosome"/>
    <property type="evidence" value="ECO:0007669"/>
    <property type="project" value="TreeGrafter"/>
</dbReference>
<feature type="compositionally biased region" description="Polar residues" evidence="2">
    <location>
        <begin position="203"/>
        <end position="215"/>
    </location>
</feature>
<gene>
    <name evidence="4" type="ORF">ONB1V03_LOCUS17986</name>
</gene>
<dbReference type="EMBL" id="CAJPVJ010023639">
    <property type="protein sequence ID" value="CAG2178561.1"/>
    <property type="molecule type" value="Genomic_DNA"/>
</dbReference>
<reference evidence="4" key="1">
    <citation type="submission" date="2020-11" db="EMBL/GenBank/DDBJ databases">
        <authorList>
            <person name="Tran Van P."/>
        </authorList>
    </citation>
    <scope>NUCLEOTIDE SEQUENCE</scope>
</reference>
<evidence type="ECO:0000256" key="2">
    <source>
        <dbReference type="SAM" id="MobiDB-lite"/>
    </source>
</evidence>
<evidence type="ECO:0000256" key="1">
    <source>
        <dbReference type="ARBA" id="ARBA00022574"/>
    </source>
</evidence>
<feature type="compositionally biased region" description="Low complexity" evidence="2">
    <location>
        <begin position="216"/>
        <end position="225"/>
    </location>
</feature>
<dbReference type="InterPro" id="IPR008271">
    <property type="entry name" value="Ser/Thr_kinase_AS"/>
</dbReference>
<organism evidence="4">
    <name type="scientific">Oppiella nova</name>
    <dbReference type="NCBI Taxonomy" id="334625"/>
    <lineage>
        <taxon>Eukaryota</taxon>
        <taxon>Metazoa</taxon>
        <taxon>Ecdysozoa</taxon>
        <taxon>Arthropoda</taxon>
        <taxon>Chelicerata</taxon>
        <taxon>Arachnida</taxon>
        <taxon>Acari</taxon>
        <taxon>Acariformes</taxon>
        <taxon>Sarcoptiformes</taxon>
        <taxon>Oribatida</taxon>
        <taxon>Brachypylina</taxon>
        <taxon>Oppioidea</taxon>
        <taxon>Oppiidae</taxon>
        <taxon>Oppiella</taxon>
    </lineage>
</organism>
<dbReference type="GO" id="GO:0005524">
    <property type="term" value="F:ATP binding"/>
    <property type="evidence" value="ECO:0007669"/>
    <property type="project" value="InterPro"/>
</dbReference>
<evidence type="ECO:0000313" key="4">
    <source>
        <dbReference type="EMBL" id="CAD7661425.1"/>
    </source>
</evidence>
<name>A0A7R9MLB4_9ACAR</name>
<dbReference type="GO" id="GO:0016236">
    <property type="term" value="P:macroautophagy"/>
    <property type="evidence" value="ECO:0007669"/>
    <property type="project" value="InterPro"/>
</dbReference>
<dbReference type="GO" id="GO:0006623">
    <property type="term" value="P:protein targeting to vacuole"/>
    <property type="evidence" value="ECO:0007669"/>
    <property type="project" value="TreeGrafter"/>
</dbReference>
<dbReference type="Gene3D" id="1.10.510.10">
    <property type="entry name" value="Transferase(Phosphotransferase) domain 1"/>
    <property type="match status" value="1"/>
</dbReference>
<dbReference type="InterPro" id="IPR000719">
    <property type="entry name" value="Prot_kinase_dom"/>
</dbReference>
<dbReference type="GO" id="GO:0071561">
    <property type="term" value="C:nucleus-vacuole junction"/>
    <property type="evidence" value="ECO:0007669"/>
    <property type="project" value="TreeGrafter"/>
</dbReference>
<dbReference type="GO" id="GO:0034271">
    <property type="term" value="C:phosphatidylinositol 3-kinase complex, class III, type I"/>
    <property type="evidence" value="ECO:0007669"/>
    <property type="project" value="TreeGrafter"/>
</dbReference>
<dbReference type="GO" id="GO:0004674">
    <property type="term" value="F:protein serine/threonine kinase activity"/>
    <property type="evidence" value="ECO:0007669"/>
    <property type="project" value="InterPro"/>
</dbReference>
<dbReference type="EMBL" id="OC938464">
    <property type="protein sequence ID" value="CAD7661425.1"/>
    <property type="molecule type" value="Genomic_DNA"/>
</dbReference>
<dbReference type="SMART" id="SM00220">
    <property type="entry name" value="S_TKc"/>
    <property type="match status" value="1"/>
</dbReference>
<keyword evidence="5" id="KW-1185">Reference proteome</keyword>
<dbReference type="InterPro" id="IPR011009">
    <property type="entry name" value="Kinase-like_dom_sf"/>
</dbReference>
<dbReference type="PROSITE" id="PS50011">
    <property type="entry name" value="PROTEIN_KINASE_DOM"/>
    <property type="match status" value="1"/>
</dbReference>
<dbReference type="GO" id="GO:0045324">
    <property type="term" value="P:late endosome to vacuole transport"/>
    <property type="evidence" value="ECO:0007669"/>
    <property type="project" value="InterPro"/>
</dbReference>
<feature type="region of interest" description="Disordered" evidence="2">
    <location>
        <begin position="201"/>
        <end position="228"/>
    </location>
</feature>
<protein>
    <recommendedName>
        <fullName evidence="3">Protein kinase domain-containing protein</fullName>
    </recommendedName>
</protein>
<dbReference type="InterPro" id="IPR045162">
    <property type="entry name" value="Vps15-like"/>
</dbReference>
<keyword evidence="1" id="KW-0853">WD repeat</keyword>
<proteinExistence type="predicted"/>
<feature type="non-terminal residue" evidence="4">
    <location>
        <position position="1"/>
    </location>
</feature>
<dbReference type="Pfam" id="PF00069">
    <property type="entry name" value="Pkinase"/>
    <property type="match status" value="1"/>
</dbReference>
<dbReference type="OrthoDB" id="242910at2759"/>
<dbReference type="PROSITE" id="PS00108">
    <property type="entry name" value="PROTEIN_KINASE_ST"/>
    <property type="match status" value="1"/>
</dbReference>
<sequence>MGNSLVGSAPQAIHPIEYYLSDVGEFQYQCSLGSTRFLKVAKCGHYEGECVVKVLAVEDPSLPLAAHKQRIERLSALTVRNVSIAAFHRAVIQGSFALIARQYVRYSLYDRLSTRPFLTRLEKCWLAYQLIRCVDWCHRNGVHHGDIKLENILITSSLWLVMSDLATYKPVLLPHDNPSDFSYFFDTSRRRCCNIAPERFVSDSGSGLQSDVLSATSTPTSSPSTDAQLTPQMDMFSVGC</sequence>
<evidence type="ECO:0000313" key="5">
    <source>
        <dbReference type="Proteomes" id="UP000728032"/>
    </source>
</evidence>
<dbReference type="Proteomes" id="UP000728032">
    <property type="component" value="Unassembled WGS sequence"/>
</dbReference>
<evidence type="ECO:0000259" key="3">
    <source>
        <dbReference type="PROSITE" id="PS50011"/>
    </source>
</evidence>
<accession>A0A7R9MLB4</accession>
<feature type="domain" description="Protein kinase" evidence="3">
    <location>
        <begin position="26"/>
        <end position="240"/>
    </location>
</feature>